<dbReference type="InterPro" id="IPR001584">
    <property type="entry name" value="Integrase_cat-core"/>
</dbReference>
<dbReference type="EMBL" id="JAPMXC010000030">
    <property type="protein sequence ID" value="MCY0389991.1"/>
    <property type="molecule type" value="Genomic_DNA"/>
</dbReference>
<dbReference type="PANTHER" id="PTHR46889:SF4">
    <property type="entry name" value="TRANSPOSASE INSO FOR INSERTION SEQUENCE ELEMENT IS911B-RELATED"/>
    <property type="match status" value="1"/>
</dbReference>
<dbReference type="PANTHER" id="PTHR46889">
    <property type="entry name" value="TRANSPOSASE INSF FOR INSERTION SEQUENCE IS3B-RELATED"/>
    <property type="match status" value="1"/>
</dbReference>
<dbReference type="InterPro" id="IPR050900">
    <property type="entry name" value="Transposase_IS3/IS150/IS904"/>
</dbReference>
<dbReference type="NCBIfam" id="NF033516">
    <property type="entry name" value="transpos_IS3"/>
    <property type="match status" value="1"/>
</dbReference>
<protein>
    <submittedName>
        <fullName evidence="2">IS3 family transposase</fullName>
    </submittedName>
</protein>
<dbReference type="InterPro" id="IPR002514">
    <property type="entry name" value="Transposase_8"/>
</dbReference>
<dbReference type="SUPFAM" id="SSF46689">
    <property type="entry name" value="Homeodomain-like"/>
    <property type="match status" value="1"/>
</dbReference>
<name>A0ABT3ZTW3_9BURK</name>
<dbReference type="InterPro" id="IPR025948">
    <property type="entry name" value="HTH-like_dom"/>
</dbReference>
<dbReference type="RefSeq" id="WP_267849954.1">
    <property type="nucleotide sequence ID" value="NZ_JAPMXC010000030.1"/>
</dbReference>
<reference evidence="2" key="1">
    <citation type="submission" date="2022-11" db="EMBL/GenBank/DDBJ databases">
        <title>Robbsia betulipollinis sp. nov., isolated from pollen of birch (Betula pendula).</title>
        <authorList>
            <person name="Shi H."/>
            <person name="Ambika Manirajan B."/>
            <person name="Ratering S."/>
            <person name="Geissler-Plaum R."/>
            <person name="Schnell S."/>
        </authorList>
    </citation>
    <scope>NUCLEOTIDE SEQUENCE</scope>
    <source>
        <strain evidence="2">Bb-Pol-6</strain>
    </source>
</reference>
<dbReference type="Pfam" id="PF13333">
    <property type="entry name" value="rve_2"/>
    <property type="match status" value="1"/>
</dbReference>
<comment type="caution">
    <text evidence="2">The sequence shown here is derived from an EMBL/GenBank/DDBJ whole genome shotgun (WGS) entry which is preliminary data.</text>
</comment>
<dbReference type="Pfam" id="PF01527">
    <property type="entry name" value="HTH_Tnp_1"/>
    <property type="match status" value="1"/>
</dbReference>
<gene>
    <name evidence="2" type="ORF">OVY01_22915</name>
</gene>
<dbReference type="Proteomes" id="UP001082899">
    <property type="component" value="Unassembled WGS sequence"/>
</dbReference>
<dbReference type="InterPro" id="IPR009057">
    <property type="entry name" value="Homeodomain-like_sf"/>
</dbReference>
<dbReference type="InterPro" id="IPR036397">
    <property type="entry name" value="RNaseH_sf"/>
</dbReference>
<evidence type="ECO:0000313" key="2">
    <source>
        <dbReference type="EMBL" id="MCY0389991.1"/>
    </source>
</evidence>
<accession>A0ABT3ZTW3</accession>
<evidence type="ECO:0000313" key="3">
    <source>
        <dbReference type="Proteomes" id="UP001082899"/>
    </source>
</evidence>
<evidence type="ECO:0000259" key="1">
    <source>
        <dbReference type="PROSITE" id="PS50994"/>
    </source>
</evidence>
<sequence length="394" mass="44669">MVEKNVPNRRYTEEFRTEAARLANSVGHNEAARRLGVPVATIGNWARKQQRNGVAGVSGAAPAATRVKLGVSEMEAEISRLRKELASAKLDVEILFKSDGVLREGVAVKYAWITAHRDQYDVSRLCRVLQVSRSGYCQWRVRSPSARGQRRAAFDDEIARLHAQSRGTYGRPRLVKALAAQGMKASAERVRRSLVRQGLRPVYRRAWRATTDSSHRLPVAPNVLARRFDGWASNQAWVADITYLPTGEGWLYLAAILDLGSRRVVGWSMSERIDATLVCNALRSAYWQRRPPRGLLLHSDRGSQYASWAHRELAGQYGMVVSMSRRANAWDNAPMESFFKTLKVEQTSRCRYETRAQARLDVVDWIEGFYNRERIHSSIGYRTPCDYEAMQKVA</sequence>
<dbReference type="InterPro" id="IPR012337">
    <property type="entry name" value="RNaseH-like_sf"/>
</dbReference>
<keyword evidence="3" id="KW-1185">Reference proteome</keyword>
<dbReference type="PROSITE" id="PS50994">
    <property type="entry name" value="INTEGRASE"/>
    <property type="match status" value="1"/>
</dbReference>
<dbReference type="InterPro" id="IPR048020">
    <property type="entry name" value="Transpos_IS3"/>
</dbReference>
<feature type="domain" description="Integrase catalytic" evidence="1">
    <location>
        <begin position="217"/>
        <end position="392"/>
    </location>
</feature>
<proteinExistence type="predicted"/>
<organism evidence="2 3">
    <name type="scientific">Robbsia betulipollinis</name>
    <dbReference type="NCBI Taxonomy" id="2981849"/>
    <lineage>
        <taxon>Bacteria</taxon>
        <taxon>Pseudomonadati</taxon>
        <taxon>Pseudomonadota</taxon>
        <taxon>Betaproteobacteria</taxon>
        <taxon>Burkholderiales</taxon>
        <taxon>Burkholderiaceae</taxon>
        <taxon>Robbsia</taxon>
    </lineage>
</organism>
<dbReference type="Gene3D" id="3.30.420.10">
    <property type="entry name" value="Ribonuclease H-like superfamily/Ribonuclease H"/>
    <property type="match status" value="1"/>
</dbReference>
<dbReference type="Pfam" id="PF00665">
    <property type="entry name" value="rve"/>
    <property type="match status" value="1"/>
</dbReference>
<dbReference type="Pfam" id="PF13276">
    <property type="entry name" value="HTH_21"/>
    <property type="match status" value="1"/>
</dbReference>
<dbReference type="SUPFAM" id="SSF53098">
    <property type="entry name" value="Ribonuclease H-like"/>
    <property type="match status" value="1"/>
</dbReference>